<sequence>MRTHAVETATALYEAGELTLEQAANYAGVTAGRMAESLRARGVSVTVARDEATTAGRPLAAR</sequence>
<dbReference type="RefSeq" id="WP_304447811.1">
    <property type="nucleotide sequence ID" value="NZ_JARRAH010000001.1"/>
</dbReference>
<reference evidence="1 2" key="1">
    <citation type="journal article" date="2019" name="Int. J. Syst. Evol. Microbiol.">
        <title>The Global Catalogue of Microorganisms (GCM) 10K type strain sequencing project: providing services to taxonomists for standard genome sequencing and annotation.</title>
        <authorList>
            <consortium name="The Broad Institute Genomics Platform"/>
            <consortium name="The Broad Institute Genome Sequencing Center for Infectious Disease"/>
            <person name="Wu L."/>
            <person name="Ma J."/>
        </authorList>
    </citation>
    <scope>NUCLEOTIDE SEQUENCE [LARGE SCALE GENOMIC DNA]</scope>
    <source>
        <strain evidence="1 2">PSRA2</strain>
    </source>
</reference>
<dbReference type="Proteomes" id="UP001596406">
    <property type="component" value="Unassembled WGS sequence"/>
</dbReference>
<evidence type="ECO:0000313" key="2">
    <source>
        <dbReference type="Proteomes" id="UP001596406"/>
    </source>
</evidence>
<name>A0ABD5UBC4_9EURY</name>
<dbReference type="Pfam" id="PF24001">
    <property type="entry name" value="DUF7317"/>
    <property type="match status" value="1"/>
</dbReference>
<dbReference type="InterPro" id="IPR055741">
    <property type="entry name" value="DUF7317"/>
</dbReference>
<protein>
    <submittedName>
        <fullName evidence="1">UPF0175 family protein</fullName>
    </submittedName>
</protein>
<dbReference type="AlphaFoldDB" id="A0ABD5UBC4"/>
<keyword evidence="2" id="KW-1185">Reference proteome</keyword>
<gene>
    <name evidence="1" type="ORF">ACFQHK_06305</name>
</gene>
<dbReference type="EMBL" id="JBHSXM010000001">
    <property type="protein sequence ID" value="MFC6836118.1"/>
    <property type="molecule type" value="Genomic_DNA"/>
</dbReference>
<comment type="caution">
    <text evidence="1">The sequence shown here is derived from an EMBL/GenBank/DDBJ whole genome shotgun (WGS) entry which is preliminary data.</text>
</comment>
<accession>A0ABD5UBC4</accession>
<organism evidence="1 2">
    <name type="scientific">Halomarina ordinaria</name>
    <dbReference type="NCBI Taxonomy" id="3033939"/>
    <lineage>
        <taxon>Archaea</taxon>
        <taxon>Methanobacteriati</taxon>
        <taxon>Methanobacteriota</taxon>
        <taxon>Stenosarchaea group</taxon>
        <taxon>Halobacteria</taxon>
        <taxon>Halobacteriales</taxon>
        <taxon>Natronomonadaceae</taxon>
        <taxon>Halomarina</taxon>
    </lineage>
</organism>
<evidence type="ECO:0000313" key="1">
    <source>
        <dbReference type="EMBL" id="MFC6836118.1"/>
    </source>
</evidence>
<proteinExistence type="predicted"/>